<keyword evidence="9" id="KW-1185">Reference proteome</keyword>
<evidence type="ECO:0000256" key="4">
    <source>
        <dbReference type="ARBA" id="ARBA00023136"/>
    </source>
</evidence>
<dbReference type="NCBIfam" id="TIGR03061">
    <property type="entry name" value="pip_yhgE_Nterm"/>
    <property type="match status" value="1"/>
</dbReference>
<dbReference type="KEGG" id="mbet:N8K70_02700"/>
<keyword evidence="4 6" id="KW-0472">Membrane</keyword>
<dbReference type="PANTHER" id="PTHR43077:SF10">
    <property type="entry name" value="TRANSPORT PERMEASE PROTEIN"/>
    <property type="match status" value="1"/>
</dbReference>
<evidence type="ECO:0000256" key="2">
    <source>
        <dbReference type="ARBA" id="ARBA00022692"/>
    </source>
</evidence>
<dbReference type="GO" id="GO:0016020">
    <property type="term" value="C:membrane"/>
    <property type="evidence" value="ECO:0007669"/>
    <property type="project" value="UniProtKB-SubCell"/>
</dbReference>
<dbReference type="AlphaFoldDB" id="A0AA97FI06"/>
<name>A0AA97FI06_9MICO</name>
<dbReference type="EMBL" id="CP118157">
    <property type="protein sequence ID" value="WOF23606.1"/>
    <property type="molecule type" value="Genomic_DNA"/>
</dbReference>
<dbReference type="RefSeq" id="WP_317140077.1">
    <property type="nucleotide sequence ID" value="NZ_CP118157.1"/>
</dbReference>
<dbReference type="Gene3D" id="3.40.1710.10">
    <property type="entry name" value="abc type-2 transporter like domain"/>
    <property type="match status" value="1"/>
</dbReference>
<dbReference type="Pfam" id="PF12698">
    <property type="entry name" value="ABC2_membrane_3"/>
    <property type="match status" value="1"/>
</dbReference>
<feature type="region of interest" description="Disordered" evidence="5">
    <location>
        <begin position="242"/>
        <end position="261"/>
    </location>
</feature>
<feature type="domain" description="ABC-2 type transporter transmembrane" evidence="7">
    <location>
        <begin position="23"/>
        <end position="186"/>
    </location>
</feature>
<protein>
    <submittedName>
        <fullName evidence="8">YhgE/Pip domain-containing protein</fullName>
    </submittedName>
</protein>
<dbReference type="Gene3D" id="1.10.287.950">
    <property type="entry name" value="Methyl-accepting chemotaxis protein"/>
    <property type="match status" value="2"/>
</dbReference>
<sequence length="860" mass="81739">MTRARRPLAIERAQSRRPVTWLTLAGVLLLPALIGGVLVAALDQPTERLDNMTAAIVNDDDGTEVDGQTVPLGRQLAAGLVEGSDDLDSNLDWVISNDDDAAEGLADGTYQAVITIPEDFSASALSSSKSLSGEDADPTQATIDVTTAPDARIVDGAITNQIASVAASTLGSSLSESTLENVFVSFTTLGEQLGEAADGATQLADGATEAQDGAGQLSDGATQLADGIGQLGDGAGELSSGAGELAGGANEASAGASQLSDGAGQLSGGVAGLQSGAGELATGAGSLADGATQLAGGATEASGGAAQLADGARQSSDGAASLAEGATQVSDGAAGLKSGADALAAGLATLADGTHQTQQGAADLQTQLNAGADRIESDGLVPAELTTAADGSAQATAGVAQGLAALSEQCAVSGAAPEYCAQLAALVDGANTAQTAAAGTSAGLARFAQEAPAEIGGQLRAAGEGAGQLSTALTGIAQGADASTTGAGELAGGAGELAGGAGELAGGATALADGVGALAGGADELAGGVGALSGGAAQLSDGAAQLSDGSSQLADGAGQAESGASELSTGADELATGIGALAGGATQLASGAGQLEAGTVPLGDGASGLATGAAELGDGIGQLGDGATTLGDGLSQASESLPSYSDDEASDLASVVADPVSADASALELFGASAIPLLVTLVLWFGSLATFVALRSVTGRALTSRRPSALLAAGALLPAALVGAAQGAIVAVIVQLTAEYDAATFAPLLGLSALVGVAFAAVNQALVALFGGAGRWIAAIVGTLALATSVVSTIPGALGDIAGVLPTAPAYSALLALIADSGGMGGAIAGLVLWTVIAFVVTTFAVVRERTVSTKAVLAG</sequence>
<dbReference type="NCBIfam" id="TIGR03057">
    <property type="entry name" value="xxxLxxG_by_4"/>
    <property type="match status" value="9"/>
</dbReference>
<feature type="transmembrane region" description="Helical" evidence="6">
    <location>
        <begin position="745"/>
        <end position="769"/>
    </location>
</feature>
<dbReference type="InterPro" id="IPR023908">
    <property type="entry name" value="xxxLxxG_rpt"/>
</dbReference>
<evidence type="ECO:0000256" key="3">
    <source>
        <dbReference type="ARBA" id="ARBA00022989"/>
    </source>
</evidence>
<feature type="transmembrane region" description="Helical" evidence="6">
    <location>
        <begin position="21"/>
        <end position="42"/>
    </location>
</feature>
<feature type="transmembrane region" description="Helical" evidence="6">
    <location>
        <begin position="674"/>
        <end position="697"/>
    </location>
</feature>
<accession>A0AA97FI06</accession>
<evidence type="ECO:0000313" key="8">
    <source>
        <dbReference type="EMBL" id="WOF23606.1"/>
    </source>
</evidence>
<proteinExistence type="predicted"/>
<evidence type="ECO:0000259" key="7">
    <source>
        <dbReference type="Pfam" id="PF12698"/>
    </source>
</evidence>
<dbReference type="InterPro" id="IPR013525">
    <property type="entry name" value="ABC2_TM"/>
</dbReference>
<evidence type="ECO:0000313" key="9">
    <source>
        <dbReference type="Proteomes" id="UP001305498"/>
    </source>
</evidence>
<feature type="transmembrane region" description="Helical" evidence="6">
    <location>
        <begin position="776"/>
        <end position="795"/>
    </location>
</feature>
<dbReference type="InterPro" id="IPR017500">
    <property type="entry name" value="Phage_infect_YhgE_N"/>
</dbReference>
<feature type="transmembrane region" description="Helical" evidence="6">
    <location>
        <begin position="826"/>
        <end position="847"/>
    </location>
</feature>
<dbReference type="PANTHER" id="PTHR43077">
    <property type="entry name" value="TRANSPORT PERMEASE YVFS-RELATED"/>
    <property type="match status" value="1"/>
</dbReference>
<feature type="compositionally biased region" description="Low complexity" evidence="5">
    <location>
        <begin position="242"/>
        <end position="256"/>
    </location>
</feature>
<dbReference type="InterPro" id="IPR051328">
    <property type="entry name" value="T7SS_ABC-Transporter"/>
</dbReference>
<evidence type="ECO:0000256" key="5">
    <source>
        <dbReference type="SAM" id="MobiDB-lite"/>
    </source>
</evidence>
<keyword evidence="3 6" id="KW-1133">Transmembrane helix</keyword>
<comment type="subcellular location">
    <subcellularLocation>
        <location evidence="1">Membrane</location>
        <topology evidence="1">Multi-pass membrane protein</topology>
    </subcellularLocation>
</comment>
<evidence type="ECO:0000256" key="6">
    <source>
        <dbReference type="SAM" id="Phobius"/>
    </source>
</evidence>
<reference evidence="8 9" key="1">
    <citation type="submission" date="2023-02" db="EMBL/GenBank/DDBJ databases">
        <title>Microbacterium betulae sp. nov., isolated from birch wood.</title>
        <authorList>
            <person name="Pasciak M."/>
            <person name="Pawlik K.J."/>
            <person name="Martynowski D."/>
            <person name="Laczmanski L."/>
            <person name="Ciekot J."/>
            <person name="Szponar B."/>
            <person name="Wojcik-Fatla A."/>
            <person name="Mackiewicz B."/>
            <person name="Farian E."/>
            <person name="Cholewa G."/>
            <person name="Cholewa A."/>
            <person name="Dutkiewicz J."/>
        </authorList>
    </citation>
    <scope>NUCLEOTIDE SEQUENCE [LARGE SCALE GENOMIC DNA]</scope>
    <source>
        <strain evidence="8 9">AB</strain>
    </source>
</reference>
<feature type="transmembrane region" description="Helical" evidence="6">
    <location>
        <begin position="709"/>
        <end position="733"/>
    </location>
</feature>
<keyword evidence="2 6" id="KW-0812">Transmembrane</keyword>
<dbReference type="Proteomes" id="UP001305498">
    <property type="component" value="Chromosome"/>
</dbReference>
<gene>
    <name evidence="8" type="ORF">N8K70_02700</name>
</gene>
<evidence type="ECO:0000256" key="1">
    <source>
        <dbReference type="ARBA" id="ARBA00004141"/>
    </source>
</evidence>
<organism evidence="8 9">
    <name type="scientific">Microbacterium betulae</name>
    <dbReference type="NCBI Taxonomy" id="2981139"/>
    <lineage>
        <taxon>Bacteria</taxon>
        <taxon>Bacillati</taxon>
        <taxon>Actinomycetota</taxon>
        <taxon>Actinomycetes</taxon>
        <taxon>Micrococcales</taxon>
        <taxon>Microbacteriaceae</taxon>
        <taxon>Microbacterium</taxon>
    </lineage>
</organism>
<feature type="region of interest" description="Disordered" evidence="5">
    <location>
        <begin position="547"/>
        <end position="566"/>
    </location>
</feature>
<dbReference type="GO" id="GO:0140359">
    <property type="term" value="F:ABC-type transporter activity"/>
    <property type="evidence" value="ECO:0007669"/>
    <property type="project" value="InterPro"/>
</dbReference>